<sequence>MTKILFPDIDPNARGSYTKDAERQAIRAAYQEAVTEFNEAVDSFNAAREAASISAVQDAQALLERAIAANDEEVIASAKQSLIDLNEAITAEAVTALQEATNALGFARKDLNAKRAAWEAYVHAHLVTDDGSDLSAALNEITINEMNDLIYGAAKEVTIPNLNGGN</sequence>
<accession>A0A0P6XUJ7</accession>
<reference evidence="1 2" key="1">
    <citation type="submission" date="2015-07" db="EMBL/GenBank/DDBJ databases">
        <title>Whole genome sequence of Herpetosiphon geysericola DSM 7119.</title>
        <authorList>
            <person name="Hemp J."/>
            <person name="Ward L.M."/>
            <person name="Pace L.A."/>
            <person name="Fischer W.W."/>
        </authorList>
    </citation>
    <scope>NUCLEOTIDE SEQUENCE [LARGE SCALE GENOMIC DNA]</scope>
    <source>
        <strain evidence="1 2">DSM 7119</strain>
    </source>
</reference>
<evidence type="ECO:0000313" key="2">
    <source>
        <dbReference type="Proteomes" id="UP000050277"/>
    </source>
</evidence>
<dbReference type="EMBL" id="LGKP01000040">
    <property type="protein sequence ID" value="KPL80235.1"/>
    <property type="molecule type" value="Genomic_DNA"/>
</dbReference>
<name>A0A0P6XUJ7_9CHLR</name>
<gene>
    <name evidence="1" type="ORF">SE18_24585</name>
</gene>
<organism evidence="1 2">
    <name type="scientific">Herpetosiphon geysericola</name>
    <dbReference type="NCBI Taxonomy" id="70996"/>
    <lineage>
        <taxon>Bacteria</taxon>
        <taxon>Bacillati</taxon>
        <taxon>Chloroflexota</taxon>
        <taxon>Chloroflexia</taxon>
        <taxon>Herpetosiphonales</taxon>
        <taxon>Herpetosiphonaceae</taxon>
        <taxon>Herpetosiphon</taxon>
    </lineage>
</organism>
<dbReference type="STRING" id="70996.SE18_24585"/>
<dbReference type="AlphaFoldDB" id="A0A0P6XUJ7"/>
<evidence type="ECO:0000313" key="1">
    <source>
        <dbReference type="EMBL" id="KPL80235.1"/>
    </source>
</evidence>
<proteinExistence type="predicted"/>
<dbReference type="RefSeq" id="WP_054537121.1">
    <property type="nucleotide sequence ID" value="NZ_LGKP01000040.1"/>
</dbReference>
<dbReference type="Proteomes" id="UP000050277">
    <property type="component" value="Unassembled WGS sequence"/>
</dbReference>
<keyword evidence="2" id="KW-1185">Reference proteome</keyword>
<protein>
    <submittedName>
        <fullName evidence="1">Uncharacterized protein</fullName>
    </submittedName>
</protein>
<comment type="caution">
    <text evidence="1">The sequence shown here is derived from an EMBL/GenBank/DDBJ whole genome shotgun (WGS) entry which is preliminary data.</text>
</comment>